<feature type="region of interest" description="Disordered" evidence="1">
    <location>
        <begin position="1"/>
        <end position="33"/>
    </location>
</feature>
<evidence type="ECO:0000313" key="2">
    <source>
        <dbReference type="EMBL" id="GBM10996.1"/>
    </source>
</evidence>
<sequence>MTRQGGERGKRGDISIASIPRKSPNRGVGNSVSIELGAGSTSARNGLRCRAGEVQFVSGRKVPEWVLLVSLGTSEERGRFKLSLHVYYLALGTDGNVAFFLGPLGYRRTETPNILFNLFAHNDVSDYCNE</sequence>
<feature type="compositionally biased region" description="Basic and acidic residues" evidence="1">
    <location>
        <begin position="1"/>
        <end position="13"/>
    </location>
</feature>
<comment type="caution">
    <text evidence="2">The sequence shown here is derived from an EMBL/GenBank/DDBJ whole genome shotgun (WGS) entry which is preliminary data.</text>
</comment>
<dbReference type="OrthoDB" id="10523156at2759"/>
<organism evidence="2 3">
    <name type="scientific">Araneus ventricosus</name>
    <name type="common">Orbweaver spider</name>
    <name type="synonym">Epeira ventricosa</name>
    <dbReference type="NCBI Taxonomy" id="182803"/>
    <lineage>
        <taxon>Eukaryota</taxon>
        <taxon>Metazoa</taxon>
        <taxon>Ecdysozoa</taxon>
        <taxon>Arthropoda</taxon>
        <taxon>Chelicerata</taxon>
        <taxon>Arachnida</taxon>
        <taxon>Araneae</taxon>
        <taxon>Araneomorphae</taxon>
        <taxon>Entelegynae</taxon>
        <taxon>Araneoidea</taxon>
        <taxon>Araneidae</taxon>
        <taxon>Araneus</taxon>
    </lineage>
</organism>
<evidence type="ECO:0000313" key="3">
    <source>
        <dbReference type="Proteomes" id="UP000499080"/>
    </source>
</evidence>
<keyword evidence="3" id="KW-1185">Reference proteome</keyword>
<accession>A0A4Y2D4E6</accession>
<dbReference type="EMBL" id="BGPR01000293">
    <property type="protein sequence ID" value="GBM10996.1"/>
    <property type="molecule type" value="Genomic_DNA"/>
</dbReference>
<dbReference type="AlphaFoldDB" id="A0A4Y2D4E6"/>
<protein>
    <submittedName>
        <fullName evidence="2">Uncharacterized protein</fullName>
    </submittedName>
</protein>
<reference evidence="2 3" key="1">
    <citation type="journal article" date="2019" name="Sci. Rep.">
        <title>Orb-weaving spider Araneus ventricosus genome elucidates the spidroin gene catalogue.</title>
        <authorList>
            <person name="Kono N."/>
            <person name="Nakamura H."/>
            <person name="Ohtoshi R."/>
            <person name="Moran D.A.P."/>
            <person name="Shinohara A."/>
            <person name="Yoshida Y."/>
            <person name="Fujiwara M."/>
            <person name="Mori M."/>
            <person name="Tomita M."/>
            <person name="Arakawa K."/>
        </authorList>
    </citation>
    <scope>NUCLEOTIDE SEQUENCE [LARGE SCALE GENOMIC DNA]</scope>
</reference>
<dbReference type="Proteomes" id="UP000499080">
    <property type="component" value="Unassembled WGS sequence"/>
</dbReference>
<gene>
    <name evidence="2" type="ORF">AVEN_1331_1</name>
</gene>
<proteinExistence type="predicted"/>
<evidence type="ECO:0000256" key="1">
    <source>
        <dbReference type="SAM" id="MobiDB-lite"/>
    </source>
</evidence>
<name>A0A4Y2D4E6_ARAVE</name>